<dbReference type="Gene3D" id="1.10.260.40">
    <property type="entry name" value="lambda repressor-like DNA-binding domains"/>
    <property type="match status" value="1"/>
</dbReference>
<dbReference type="PROSITE" id="PS50943">
    <property type="entry name" value="HTH_CROC1"/>
    <property type="match status" value="1"/>
</dbReference>
<evidence type="ECO:0000259" key="1">
    <source>
        <dbReference type="PROSITE" id="PS50943"/>
    </source>
</evidence>
<dbReference type="Proteomes" id="UP001164803">
    <property type="component" value="Chromosome"/>
</dbReference>
<reference evidence="2" key="1">
    <citation type="submission" date="2022-08" db="EMBL/GenBank/DDBJ databases">
        <title>Alicyclobacillus dauci DSM2870, complete genome.</title>
        <authorList>
            <person name="Wang Q."/>
            <person name="Cai R."/>
            <person name="Wang Z."/>
        </authorList>
    </citation>
    <scope>NUCLEOTIDE SEQUENCE</scope>
    <source>
        <strain evidence="2">DSM 28700</strain>
    </source>
</reference>
<dbReference type="Pfam" id="PF01381">
    <property type="entry name" value="HTH_3"/>
    <property type="match status" value="1"/>
</dbReference>
<evidence type="ECO:0000313" key="2">
    <source>
        <dbReference type="EMBL" id="WAH37027.1"/>
    </source>
</evidence>
<feature type="domain" description="HTH cro/C1-type" evidence="1">
    <location>
        <begin position="39"/>
        <end position="88"/>
    </location>
</feature>
<dbReference type="InterPro" id="IPR010982">
    <property type="entry name" value="Lambda_DNA-bd_dom_sf"/>
</dbReference>
<sequence length="237" mass="27591">MQTVAYSTNQCYIEIKLGYPTNQRKVKRMGQLGLAFITKEFGVQIKTVAEELGISPEAVHSWLSGKRKIPSKRLEQLSEIFKLDPRYFQKELEPHEELEIQRLHLMQLSAKESYEEEYEEVDENGNIFTKTHVVNPHVGEIDQVVHQKQVELVLNQIRHLIDGSIDPIEAPQNNLMIQELVELLSDGKQRDRNLKALQLMVYLLKYKDSDLGIRPEYLWCVAKEGQLKELEHLVNEK</sequence>
<dbReference type="SMART" id="SM00530">
    <property type="entry name" value="HTH_XRE"/>
    <property type="match status" value="1"/>
</dbReference>
<keyword evidence="3" id="KW-1185">Reference proteome</keyword>
<protein>
    <submittedName>
        <fullName evidence="2">Helix-turn-helix domain-containing protein</fullName>
    </submittedName>
</protein>
<dbReference type="CDD" id="cd00093">
    <property type="entry name" value="HTH_XRE"/>
    <property type="match status" value="1"/>
</dbReference>
<evidence type="ECO:0000313" key="3">
    <source>
        <dbReference type="Proteomes" id="UP001164803"/>
    </source>
</evidence>
<dbReference type="EMBL" id="CP104064">
    <property type="protein sequence ID" value="WAH37027.1"/>
    <property type="molecule type" value="Genomic_DNA"/>
</dbReference>
<accession>A0ABY6Z2X9</accession>
<gene>
    <name evidence="2" type="ORF">NZD86_00120</name>
</gene>
<dbReference type="InterPro" id="IPR001387">
    <property type="entry name" value="Cro/C1-type_HTH"/>
</dbReference>
<organism evidence="2 3">
    <name type="scientific">Alicyclobacillus dauci</name>
    <dbReference type="NCBI Taxonomy" id="1475485"/>
    <lineage>
        <taxon>Bacteria</taxon>
        <taxon>Bacillati</taxon>
        <taxon>Bacillota</taxon>
        <taxon>Bacilli</taxon>
        <taxon>Bacillales</taxon>
        <taxon>Alicyclobacillaceae</taxon>
        <taxon>Alicyclobacillus</taxon>
    </lineage>
</organism>
<proteinExistence type="predicted"/>
<dbReference type="SUPFAM" id="SSF47413">
    <property type="entry name" value="lambda repressor-like DNA-binding domains"/>
    <property type="match status" value="1"/>
</dbReference>
<name>A0ABY6Z2X9_9BACL</name>
<dbReference type="RefSeq" id="WP_268044458.1">
    <property type="nucleotide sequence ID" value="NZ_CP104064.1"/>
</dbReference>